<comment type="similarity">
    <text evidence="1">Belongs to the PRORSD1 family.</text>
</comment>
<dbReference type="Gene3D" id="3.90.960.10">
    <property type="entry name" value="YbaK/aminoacyl-tRNA synthetase-associated domain"/>
    <property type="match status" value="1"/>
</dbReference>
<dbReference type="PANTHER" id="PTHR31423">
    <property type="entry name" value="YBAK DOMAIN-CONTAINING PROTEIN"/>
    <property type="match status" value="1"/>
</dbReference>
<evidence type="ECO:0000313" key="4">
    <source>
        <dbReference type="EMBL" id="GFH22166.1"/>
    </source>
</evidence>
<protein>
    <submittedName>
        <fullName evidence="4">tRNA_edit domain-containing protein</fullName>
    </submittedName>
</protein>
<dbReference type="InterPro" id="IPR036754">
    <property type="entry name" value="YbaK/aa-tRNA-synt-asso_dom_sf"/>
</dbReference>
<dbReference type="SUPFAM" id="SSF55826">
    <property type="entry name" value="YbaK/ProRS associated domain"/>
    <property type="match status" value="1"/>
</dbReference>
<dbReference type="Pfam" id="PF04073">
    <property type="entry name" value="tRNA_edit"/>
    <property type="match status" value="1"/>
</dbReference>
<comment type="caution">
    <text evidence="4">The sequence shown here is derived from an EMBL/GenBank/DDBJ whole genome shotgun (WGS) entry which is preliminary data.</text>
</comment>
<dbReference type="GO" id="GO:0002161">
    <property type="term" value="F:aminoacyl-tRNA deacylase activity"/>
    <property type="evidence" value="ECO:0007669"/>
    <property type="project" value="InterPro"/>
</dbReference>
<evidence type="ECO:0000256" key="2">
    <source>
        <dbReference type="SAM" id="MobiDB-lite"/>
    </source>
</evidence>
<name>A0A699ZU06_HAELA</name>
<proteinExistence type="inferred from homology"/>
<evidence type="ECO:0000256" key="1">
    <source>
        <dbReference type="ARBA" id="ARBA00010201"/>
    </source>
</evidence>
<reference evidence="4 5" key="1">
    <citation type="submission" date="2020-02" db="EMBL/GenBank/DDBJ databases">
        <title>Draft genome sequence of Haematococcus lacustris strain NIES-144.</title>
        <authorList>
            <person name="Morimoto D."/>
            <person name="Nakagawa S."/>
            <person name="Yoshida T."/>
            <person name="Sawayama S."/>
        </authorList>
    </citation>
    <scope>NUCLEOTIDE SEQUENCE [LARGE SCALE GENOMIC DNA]</scope>
    <source>
        <strain evidence="4 5">NIES-144</strain>
    </source>
</reference>
<dbReference type="Proteomes" id="UP000485058">
    <property type="component" value="Unassembled WGS sequence"/>
</dbReference>
<feature type="domain" description="YbaK/aminoacyl-tRNA synthetase-associated" evidence="3">
    <location>
        <begin position="43"/>
        <end position="169"/>
    </location>
</feature>
<accession>A0A699ZU06</accession>
<sequence length="358" mass="37356">MSHQPAYELSSCSSTAPVDAARCAHELLARLTDCGVPFTLHRHAACMTVEAQEAELSGLGIKHGIIKNLFVKDKKNRFYIISALAETKVDLSVLSARLGTGKGGLRFAPEEAIPELLQVLPGSVTPLAVASPAAAKVVLLLDARIKSQDTVYVHPLVNSASLALSPTALDAALLALGRTPIYVDLSLEPKIDKDHPPDLAQYTLAPEAKQEPAESVAGMQPIGQPASGARQESLPDAAGKQTAALAGKGGGSVKSTGKAGKGQAPTDSSKAVAANSAHERHQALVDVESVAEQVLQLVSQSLLNQSLEVGAAGVDSYTLRRLRADLESKLTGMKNAAYAMGYTAGKGEMVAFATHRFA</sequence>
<feature type="compositionally biased region" description="Low complexity" evidence="2">
    <location>
        <begin position="253"/>
        <end position="262"/>
    </location>
</feature>
<organism evidence="4 5">
    <name type="scientific">Haematococcus lacustris</name>
    <name type="common">Green alga</name>
    <name type="synonym">Haematococcus pluvialis</name>
    <dbReference type="NCBI Taxonomy" id="44745"/>
    <lineage>
        <taxon>Eukaryota</taxon>
        <taxon>Viridiplantae</taxon>
        <taxon>Chlorophyta</taxon>
        <taxon>core chlorophytes</taxon>
        <taxon>Chlorophyceae</taxon>
        <taxon>CS clade</taxon>
        <taxon>Chlamydomonadales</taxon>
        <taxon>Haematococcaceae</taxon>
        <taxon>Haematococcus</taxon>
    </lineage>
</organism>
<dbReference type="FunFam" id="3.90.960.10:FF:000005">
    <property type="entry name" value="Putative prolyl-tRNA synthetase"/>
    <property type="match status" value="1"/>
</dbReference>
<dbReference type="InterPro" id="IPR040285">
    <property type="entry name" value="ProX/PRXD1"/>
</dbReference>
<evidence type="ECO:0000313" key="5">
    <source>
        <dbReference type="Proteomes" id="UP000485058"/>
    </source>
</evidence>
<dbReference type="InterPro" id="IPR007214">
    <property type="entry name" value="YbaK/aa-tRNA-synth-assoc-dom"/>
</dbReference>
<feature type="region of interest" description="Disordered" evidence="2">
    <location>
        <begin position="208"/>
        <end position="277"/>
    </location>
</feature>
<gene>
    <name evidence="4" type="ORF">HaLaN_19585</name>
</gene>
<keyword evidence="5" id="KW-1185">Reference proteome</keyword>
<evidence type="ECO:0000259" key="3">
    <source>
        <dbReference type="Pfam" id="PF04073"/>
    </source>
</evidence>
<dbReference type="PANTHER" id="PTHR31423:SF3">
    <property type="entry name" value="PROLYL-TRNA SYNTHETASE ASSOCIATED DOMAIN-CONTAINING PROTEIN 1-RELATED"/>
    <property type="match status" value="1"/>
</dbReference>
<dbReference type="EMBL" id="BLLF01001981">
    <property type="protein sequence ID" value="GFH22166.1"/>
    <property type="molecule type" value="Genomic_DNA"/>
</dbReference>
<dbReference type="AlphaFoldDB" id="A0A699ZU06"/>